<dbReference type="OrthoDB" id="177947at2"/>
<dbReference type="SUPFAM" id="SSF49899">
    <property type="entry name" value="Concanavalin A-like lectins/glucanases"/>
    <property type="match status" value="1"/>
</dbReference>
<comment type="caution">
    <text evidence="6">The sequence shown here is derived from an EMBL/GenBank/DDBJ whole genome shotgun (WGS) entry which is preliminary data.</text>
</comment>
<evidence type="ECO:0000259" key="5">
    <source>
        <dbReference type="Pfam" id="PF13472"/>
    </source>
</evidence>
<feature type="signal peptide" evidence="3">
    <location>
        <begin position="1"/>
        <end position="37"/>
    </location>
</feature>
<keyword evidence="2" id="KW-0812">Transmembrane</keyword>
<feature type="region of interest" description="Disordered" evidence="1">
    <location>
        <begin position="222"/>
        <end position="241"/>
    </location>
</feature>
<dbReference type="SUPFAM" id="SSF51126">
    <property type="entry name" value="Pectin lyase-like"/>
    <property type="match status" value="1"/>
</dbReference>
<dbReference type="SUPFAM" id="SSF49464">
    <property type="entry name" value="Carboxypeptidase regulatory domain-like"/>
    <property type="match status" value="1"/>
</dbReference>
<dbReference type="InterPro" id="IPR011050">
    <property type="entry name" value="Pectin_lyase_fold/virulence"/>
</dbReference>
<dbReference type="SUPFAM" id="SSF49452">
    <property type="entry name" value="Starch-binding domain-like"/>
    <property type="match status" value="1"/>
</dbReference>
<feature type="compositionally biased region" description="Basic and acidic residues" evidence="1">
    <location>
        <begin position="2133"/>
        <end position="2142"/>
    </location>
</feature>
<feature type="transmembrane region" description="Helical" evidence="2">
    <location>
        <begin position="2155"/>
        <end position="2178"/>
    </location>
</feature>
<dbReference type="Gene3D" id="1.20.1270.90">
    <property type="entry name" value="AF1782-like"/>
    <property type="match status" value="3"/>
</dbReference>
<sequence>MREERSTRTAVGRTAAAVIAAGAMLLSAAAGPMTALAAGETVPSETPVGYTDKTARKEAGRASVKAGALAVKDGSAPTATGVTYYVDSRDGDDSNAGTSVDKPWKSLDKVNAITFQPGDRILLKAGSVWNATGDAVAKEAYDYATAVGKVEDNAAPTFLLHPLGSGTAEAPIVLSSYGDGDAPELNGRGVVNDTVQLMNQQHWDISNLEITNVTDNFDATKFQPKSDNGQIPGTENEGQGDLRGLHIAGEKAGELKGFTIHNLFIHDVSGVTWSVSKAGIDRSKRTGGILFEGLLGDATEATVLSDIDVYGNTIANTSFANIVFKQASGNVSRGRKNAPGWGDRYGAGKVSNTGAFREDASWQPHNDITVSGNYMTNRDTQYGWDSMYLTSVKGATVEDNVIDASGVSGIEMYFADNVVVRNNDVGEMQRRTGAADTNAIDPDTDTTNILIEHNYVHDSGEGILLCGFDKGSSSVTRYNVIRDIERNYINPHGSNGVNVIYNNLMINDIAGNANGKIRYFATSGSSGSVLKSGNVHYMANNVFINNYDKTTETVLLSGNGVTYQNNAYYGVKMVAPETDTAPITVDPQLKGDVDADLANAMIGAGTSPLIAAGSDVDLSKIASGFKASGAEPSDQTAATVDFFGAPIASPVNVGATSYAVPQDKSVLAGAVLNADGTPVANATVRIGDQQTVTSGTNGRFTVEVEPGEYTLIPSAEDYESGKAVKIAAKAGAVTIANVTLGRQTKVTGTVAGTVTALGEAVPGAVVTVSKDGAAVATVTTDADGKYTIAVEVGEGYTVSVAKGGYSGASRDGVAVAKGVQTVADLAMTRIAEEVKTVIDEDFDDEPTGAFTKSADGTLTALTNAGVGTVAVEEASADAGATGKYLHINKTGVGKGSVLGIYNAEATNLTGTVTIEARIQRTTTNGEPNQIAMYAYDESGWKAASPASSNGPTATFGIKGGKLFTHKGPNDKTIVTVADAEANTWYDVKYVANVEANTGELFVNGKSVWSGGMRTKVDSLDRFLLYTDGSNTGDLLIDSFKVTQGAPTSDADTTLTALDVTSDSIDDPVTLTRDGDAFAGTVGAFDETATVKAAALNAGAKVFVNGVEATADSPAKITLAASNDDQAATIDTTVPVKVVAADGTTSKEYSLTVSRTNPSQLTQLRDLSVEGYEFAEPFDRTKQGAENPIAVKGEVANDVKSVTVRVTRGWANQTVKVNNQKVDGDTAEVTLADGKNTITVNADSYTGEALDYVIEVTRAAAPAPDADPDLTTVDTEGFDQQTDPANYGFGDQYVTVADGKLTITGMDNGTAVGTQLSNDLVGQTKSGVTFLWSATTGAKAKAGVQVLDEYGRLVFALTGAKGSELRYGTVFNGQGASGVAATNAATAAVEPTWTTVKADPSKTYRVRVVLDSAAKKVAFTVAPSAGGDAVIDGNADTTASSLAQLVLANYYGGAANTQTLDDIALRVADTTPDLPLKGKMVYAFGDSIVAGHKYKDASFATFAARAEGMSIQRFAKNGAAIAYVDGKTTAKDLWISYQIEHAPADAPDVVLFDGGTNDAENIRNGAVTVDDYKKAFADTIKQIQGKWPTAKIVFTAVPKLYTRDYDIQAQLHEAQTAVCKELGVTLADAYTAGGDGITEANKAQYSFANVSSVTGLPEAGTNTGSGTHPNFEGIRTFYLPTVTAALRAAFTETPAPEPADKAALNAAIEAAGKLVESDYTAESWKVFASALSEARTVADDEVAGQAAVDAAVSALKTAQDALAKAEPEPTPEPTDKSVLQAAVDAAAKFDAASYTEASWQAFAVALDSARVVLADSAASQDAVNGAVAALLDAESKLEAASAPEPEPSPVVRDVLNALIAAAEKLSSDDYQSGWIEFKSALEGAKSVAADADASQKDVDAAAVALVDAQAALVRKPAPSPQPAPVSKDSLNAVVAAAKMVKTDAYTQDSADAFKAAIAAAEKVAADDDATQAEVDAALKSLVEAQAALVRKPVAPSPKPEPTPVDRSVLDAAVAVAGKLTESDYTADSWSVFAKALADAKAVAKDADQTAVDKAAVDLIKAQGALVKVETAKPDTKPETPQTKPDDGKDGQQQSGAKPDATPGADGGQDADRPAADKTDGKEQGKVPAGSGDVKQSDDAKQSADAKQPSVLSRTGVSVGLLIALAVILLAGGVLAALAVRRRDSI</sequence>
<dbReference type="Pfam" id="PF13620">
    <property type="entry name" value="CarboxypepD_reg"/>
    <property type="match status" value="2"/>
</dbReference>
<dbReference type="Gene3D" id="2.60.40.1120">
    <property type="entry name" value="Carboxypeptidase-like, regulatory domain"/>
    <property type="match status" value="2"/>
</dbReference>
<feature type="chain" id="PRO_5029471954" evidence="3">
    <location>
        <begin position="38"/>
        <end position="2184"/>
    </location>
</feature>
<dbReference type="Pfam" id="PF07554">
    <property type="entry name" value="FIVAR"/>
    <property type="match status" value="5"/>
</dbReference>
<dbReference type="InterPro" id="IPR008969">
    <property type="entry name" value="CarboxyPept-like_regulatory"/>
</dbReference>
<gene>
    <name evidence="6" type="ORF">GFD22_06310</name>
</gene>
<dbReference type="CDD" id="cd00229">
    <property type="entry name" value="SGNH_hydrolase"/>
    <property type="match status" value="1"/>
</dbReference>
<evidence type="ECO:0000313" key="6">
    <source>
        <dbReference type="EMBL" id="NEG78587.1"/>
    </source>
</evidence>
<reference evidence="6 7" key="1">
    <citation type="submission" date="2019-10" db="EMBL/GenBank/DDBJ databases">
        <title>Bifidobacterium from non-human primates.</title>
        <authorList>
            <person name="Modesto M."/>
        </authorList>
    </citation>
    <scope>NUCLEOTIDE SEQUENCE [LARGE SCALE GENOMIC DNA]</scope>
    <source>
        <strain evidence="6 7">TREC</strain>
    </source>
</reference>
<keyword evidence="2" id="KW-0472">Membrane</keyword>
<dbReference type="SUPFAM" id="SSF52266">
    <property type="entry name" value="SGNH hydrolase"/>
    <property type="match status" value="1"/>
</dbReference>
<evidence type="ECO:0000259" key="4">
    <source>
        <dbReference type="Pfam" id="PF12733"/>
    </source>
</evidence>
<evidence type="ECO:0000313" key="7">
    <source>
        <dbReference type="Proteomes" id="UP000469763"/>
    </source>
</evidence>
<dbReference type="InterPro" id="IPR013320">
    <property type="entry name" value="ConA-like_dom_sf"/>
</dbReference>
<feature type="compositionally biased region" description="Basic and acidic residues" evidence="1">
    <location>
        <begin position="2108"/>
        <end position="2123"/>
    </location>
</feature>
<proteinExistence type="predicted"/>
<dbReference type="Gene3D" id="1.20.1270.70">
    <property type="entry name" value="Designed single chain three-helix bundle"/>
    <property type="match status" value="2"/>
</dbReference>
<name>A0A7K3THL3_9BIFI</name>
<dbReference type="InterPro" id="IPR012334">
    <property type="entry name" value="Pectin_lyas_fold"/>
</dbReference>
<feature type="domain" description="Cadherin-like beta-sandwich-like" evidence="4">
    <location>
        <begin position="1080"/>
        <end position="1154"/>
    </location>
</feature>
<evidence type="ECO:0000256" key="2">
    <source>
        <dbReference type="SAM" id="Phobius"/>
    </source>
</evidence>
<dbReference type="Pfam" id="PF13472">
    <property type="entry name" value="Lipase_GDSL_2"/>
    <property type="match status" value="1"/>
</dbReference>
<protein>
    <submittedName>
        <fullName evidence="6">Uncharacterized protein</fullName>
    </submittedName>
</protein>
<dbReference type="InterPro" id="IPR036514">
    <property type="entry name" value="SGNH_hydro_sf"/>
</dbReference>
<keyword evidence="3" id="KW-0732">Signal</keyword>
<dbReference type="SMART" id="SM00710">
    <property type="entry name" value="PbH1"/>
    <property type="match status" value="7"/>
</dbReference>
<keyword evidence="2" id="KW-1133">Transmembrane helix</keyword>
<dbReference type="EMBL" id="WHZY01000008">
    <property type="protein sequence ID" value="NEG78587.1"/>
    <property type="molecule type" value="Genomic_DNA"/>
</dbReference>
<feature type="region of interest" description="Disordered" evidence="1">
    <location>
        <begin position="2068"/>
        <end position="2150"/>
    </location>
</feature>
<dbReference type="InterPro" id="IPR006626">
    <property type="entry name" value="PbH1"/>
</dbReference>
<evidence type="ECO:0000256" key="1">
    <source>
        <dbReference type="SAM" id="MobiDB-lite"/>
    </source>
</evidence>
<dbReference type="InterPro" id="IPR025883">
    <property type="entry name" value="Cadherin-like_domain"/>
</dbReference>
<feature type="compositionally biased region" description="Basic and acidic residues" evidence="1">
    <location>
        <begin position="2068"/>
        <end position="2088"/>
    </location>
</feature>
<feature type="compositionally biased region" description="Polar residues" evidence="1">
    <location>
        <begin position="222"/>
        <end position="237"/>
    </location>
</feature>
<feature type="domain" description="Cadherin-like beta-sandwich-like" evidence="4">
    <location>
        <begin position="1193"/>
        <end position="1257"/>
    </location>
</feature>
<keyword evidence="7" id="KW-1185">Reference proteome</keyword>
<dbReference type="Proteomes" id="UP000469763">
    <property type="component" value="Unassembled WGS sequence"/>
</dbReference>
<dbReference type="InterPro" id="IPR013784">
    <property type="entry name" value="Carb-bd-like_fold"/>
</dbReference>
<evidence type="ECO:0000256" key="3">
    <source>
        <dbReference type="SAM" id="SignalP"/>
    </source>
</evidence>
<dbReference type="InterPro" id="IPR013830">
    <property type="entry name" value="SGNH_hydro"/>
</dbReference>
<feature type="domain" description="SGNH hydrolase-type esterase" evidence="5">
    <location>
        <begin position="1482"/>
        <end position="1638"/>
    </location>
</feature>
<accession>A0A7K3THL3</accession>
<organism evidence="6 7">
    <name type="scientific">Bifidobacterium avesanii</name>
    <dbReference type="NCBI Taxonomy" id="1798157"/>
    <lineage>
        <taxon>Bacteria</taxon>
        <taxon>Bacillati</taxon>
        <taxon>Actinomycetota</taxon>
        <taxon>Actinomycetes</taxon>
        <taxon>Bifidobacteriales</taxon>
        <taxon>Bifidobacteriaceae</taxon>
        <taxon>Bifidobacterium</taxon>
    </lineage>
</organism>
<dbReference type="Pfam" id="PF12733">
    <property type="entry name" value="Cadherin-like"/>
    <property type="match status" value="2"/>
</dbReference>
<dbReference type="Gene3D" id="2.160.20.10">
    <property type="entry name" value="Single-stranded right-handed beta-helix, Pectin lyase-like"/>
    <property type="match status" value="1"/>
</dbReference>
<dbReference type="GO" id="GO:0030246">
    <property type="term" value="F:carbohydrate binding"/>
    <property type="evidence" value="ECO:0007669"/>
    <property type="project" value="InterPro"/>
</dbReference>
<dbReference type="Gene3D" id="3.40.50.1110">
    <property type="entry name" value="SGNH hydrolase"/>
    <property type="match status" value="1"/>
</dbReference>